<protein>
    <submittedName>
        <fullName evidence="1">Uncharacterized protein</fullName>
    </submittedName>
</protein>
<sequence length="115" mass="12820">MEWVLPLVGGLGLGSLLKSYIDHFNARRAIILDRLYQEKREAYLGLLDALHKAAIHPSDENSKNYALWQTRCQLFGSLEVAQFAQAMADTNDGPLSAREAAFAGLVEAMKDDLRQ</sequence>
<proteinExistence type="predicted"/>
<accession>A0A2W5ETH0</accession>
<dbReference type="AlphaFoldDB" id="A0A2W5ETH0"/>
<comment type="caution">
    <text evidence="1">The sequence shown here is derived from an EMBL/GenBank/DDBJ whole genome shotgun (WGS) entry which is preliminary data.</text>
</comment>
<dbReference type="Proteomes" id="UP000249769">
    <property type="component" value="Unassembled WGS sequence"/>
</dbReference>
<evidence type="ECO:0000313" key="1">
    <source>
        <dbReference type="EMBL" id="PZP47245.1"/>
    </source>
</evidence>
<dbReference type="EMBL" id="QFOL01000246">
    <property type="protein sequence ID" value="PZP47245.1"/>
    <property type="molecule type" value="Genomic_DNA"/>
</dbReference>
<reference evidence="1 2" key="1">
    <citation type="submission" date="2017-08" db="EMBL/GenBank/DDBJ databases">
        <title>Infants hospitalized years apart are colonized by the same room-sourced microbial strains.</title>
        <authorList>
            <person name="Brooks B."/>
            <person name="Olm M.R."/>
            <person name="Firek B.A."/>
            <person name="Baker R."/>
            <person name="Thomas B.C."/>
            <person name="Morowitz M.J."/>
            <person name="Banfield J.F."/>
        </authorList>
    </citation>
    <scope>NUCLEOTIDE SEQUENCE [LARGE SCALE GENOMIC DNA]</scope>
    <source>
        <strain evidence="1">S2_009_000_R2_73</strain>
    </source>
</reference>
<evidence type="ECO:0000313" key="2">
    <source>
        <dbReference type="Proteomes" id="UP000249769"/>
    </source>
</evidence>
<name>A0A2W5ETH0_9HYPH</name>
<gene>
    <name evidence="1" type="ORF">DI595_16975</name>
</gene>
<organism evidence="1 2">
    <name type="scientific">Agrobacterium fabrum</name>
    <dbReference type="NCBI Taxonomy" id="1176649"/>
    <lineage>
        <taxon>Bacteria</taxon>
        <taxon>Pseudomonadati</taxon>
        <taxon>Pseudomonadota</taxon>
        <taxon>Alphaproteobacteria</taxon>
        <taxon>Hyphomicrobiales</taxon>
        <taxon>Rhizobiaceae</taxon>
        <taxon>Rhizobium/Agrobacterium group</taxon>
        <taxon>Agrobacterium</taxon>
        <taxon>Agrobacterium tumefaciens complex</taxon>
    </lineage>
</organism>